<dbReference type="CDD" id="cd20529">
    <property type="entry name" value="CYCLIN_CCNJ-like_rpt2"/>
    <property type="match status" value="1"/>
</dbReference>
<dbReference type="OrthoDB" id="285802at2759"/>
<dbReference type="InterPro" id="IPR046965">
    <property type="entry name" value="Cyclin_A/B-like"/>
</dbReference>
<keyword evidence="3" id="KW-0131">Cell cycle</keyword>
<dbReference type="InParanoid" id="A0A7M7NVP4"/>
<dbReference type="Gene3D" id="1.10.472.10">
    <property type="entry name" value="Cyclin-like"/>
    <property type="match status" value="2"/>
</dbReference>
<evidence type="ECO:0000256" key="3">
    <source>
        <dbReference type="ARBA" id="ARBA00023306"/>
    </source>
</evidence>
<dbReference type="AlphaFoldDB" id="A0A7M7NVP4"/>
<dbReference type="GO" id="GO:0005737">
    <property type="term" value="C:cytoplasm"/>
    <property type="evidence" value="ECO:0000318"/>
    <property type="project" value="GO_Central"/>
</dbReference>
<dbReference type="InterPro" id="IPR036915">
    <property type="entry name" value="Cyclin-like_sf"/>
</dbReference>
<dbReference type="GO" id="GO:0016538">
    <property type="term" value="F:cyclin-dependent protein serine/threonine kinase regulator activity"/>
    <property type="evidence" value="ECO:0000318"/>
    <property type="project" value="GO_Central"/>
</dbReference>
<feature type="domain" description="Cyclin-like" evidence="7">
    <location>
        <begin position="46"/>
        <end position="134"/>
    </location>
</feature>
<reference evidence="10" key="1">
    <citation type="submission" date="2015-02" db="EMBL/GenBank/DDBJ databases">
        <title>Genome sequencing for Strongylocentrotus purpuratus.</title>
        <authorList>
            <person name="Murali S."/>
            <person name="Liu Y."/>
            <person name="Vee V."/>
            <person name="English A."/>
            <person name="Wang M."/>
            <person name="Skinner E."/>
            <person name="Han Y."/>
            <person name="Muzny D.M."/>
            <person name="Worley K.C."/>
            <person name="Gibbs R.A."/>
        </authorList>
    </citation>
    <scope>NUCLEOTIDE SEQUENCE</scope>
</reference>
<evidence type="ECO:0000256" key="4">
    <source>
        <dbReference type="ARBA" id="ARBA00061243"/>
    </source>
</evidence>
<feature type="domain" description="Cyclin-like" evidence="7">
    <location>
        <begin position="151"/>
        <end position="244"/>
    </location>
</feature>
<evidence type="ECO:0000256" key="1">
    <source>
        <dbReference type="ARBA" id="ARBA00022618"/>
    </source>
</evidence>
<feature type="domain" description="Cyclin C-terminal" evidence="8">
    <location>
        <begin position="143"/>
        <end position="244"/>
    </location>
</feature>
<dbReference type="Pfam" id="PF00134">
    <property type="entry name" value="Cyclin_N"/>
    <property type="match status" value="1"/>
</dbReference>
<dbReference type="SMART" id="SM01332">
    <property type="entry name" value="Cyclin_C"/>
    <property type="match status" value="1"/>
</dbReference>
<dbReference type="InterPro" id="IPR039361">
    <property type="entry name" value="Cyclin"/>
</dbReference>
<evidence type="ECO:0000256" key="5">
    <source>
        <dbReference type="ARBA" id="ARBA00069543"/>
    </source>
</evidence>
<dbReference type="GO" id="GO:0005815">
    <property type="term" value="C:microtubule organizing center"/>
    <property type="evidence" value="ECO:0000318"/>
    <property type="project" value="GO_Central"/>
</dbReference>
<dbReference type="GO" id="GO:0005634">
    <property type="term" value="C:nucleus"/>
    <property type="evidence" value="ECO:0000318"/>
    <property type="project" value="GO_Central"/>
</dbReference>
<dbReference type="PANTHER" id="PTHR10177">
    <property type="entry name" value="CYCLINS"/>
    <property type="match status" value="1"/>
</dbReference>
<proteinExistence type="inferred from homology"/>
<dbReference type="RefSeq" id="XP_030842198.1">
    <property type="nucleotide sequence ID" value="XM_030986338.1"/>
</dbReference>
<sequence length="244" mass="28154">MAHLDQWHEDPELASEVYASLCHEESRILPFQGKSPQLNLRRFLVDWLAIVSENLDIESPARHLAVYLLDRTMDRFTVSGEAYLQRLALVCLLIATKFEEKEIKVVKLTNLANQINTDETAKKEFFQMELLLLDFFDWNISVPTSLHFVDYFLMDAVGPHDLHGGKPLTNFDAPIYLERYAQYFLEISLQDHTFSTLQPSLIAAICIAASRICLQLSPTWTNQLKKLTKYSWGQISPFIETMLK</sequence>
<evidence type="ECO:0000313" key="9">
    <source>
        <dbReference type="EnsemblMetazoa" id="XP_030842198"/>
    </source>
</evidence>
<dbReference type="EnsemblMetazoa" id="XM_030986338">
    <property type="protein sequence ID" value="XP_030842198"/>
    <property type="gene ID" value="LOC593718"/>
</dbReference>
<keyword evidence="10" id="KW-1185">Reference proteome</keyword>
<accession>A0A7M7NVP4</accession>
<organism evidence="9 10">
    <name type="scientific">Strongylocentrotus purpuratus</name>
    <name type="common">Purple sea urchin</name>
    <dbReference type="NCBI Taxonomy" id="7668"/>
    <lineage>
        <taxon>Eukaryota</taxon>
        <taxon>Metazoa</taxon>
        <taxon>Echinodermata</taxon>
        <taxon>Eleutherozoa</taxon>
        <taxon>Echinozoa</taxon>
        <taxon>Echinoidea</taxon>
        <taxon>Euechinoidea</taxon>
        <taxon>Echinacea</taxon>
        <taxon>Camarodonta</taxon>
        <taxon>Echinidea</taxon>
        <taxon>Strongylocentrotidae</taxon>
        <taxon>Strongylocentrotus</taxon>
    </lineage>
</organism>
<dbReference type="CDD" id="cd20528">
    <property type="entry name" value="CYCLIN_CCNJ-like_rpt1"/>
    <property type="match status" value="1"/>
</dbReference>
<dbReference type="InterPro" id="IPR006671">
    <property type="entry name" value="Cyclin_N"/>
</dbReference>
<dbReference type="InterPro" id="IPR013763">
    <property type="entry name" value="Cyclin-like_dom"/>
</dbReference>
<dbReference type="SUPFAM" id="SSF47954">
    <property type="entry name" value="Cyclin-like"/>
    <property type="match status" value="2"/>
</dbReference>
<evidence type="ECO:0000256" key="6">
    <source>
        <dbReference type="RuleBase" id="RU000383"/>
    </source>
</evidence>
<dbReference type="KEGG" id="spu:593718"/>
<evidence type="ECO:0000256" key="2">
    <source>
        <dbReference type="ARBA" id="ARBA00023127"/>
    </source>
</evidence>
<name>A0A7M7NVP4_STRPU</name>
<dbReference type="Pfam" id="PF02984">
    <property type="entry name" value="Cyclin_C"/>
    <property type="match status" value="1"/>
</dbReference>
<comment type="similarity">
    <text evidence="4">Belongs to the cyclin family. Cyclin J subfamily.</text>
</comment>
<dbReference type="GO" id="GO:0000082">
    <property type="term" value="P:G1/S transition of mitotic cell cycle"/>
    <property type="evidence" value="ECO:0000318"/>
    <property type="project" value="GO_Central"/>
</dbReference>
<keyword evidence="2 6" id="KW-0195">Cyclin</keyword>
<evidence type="ECO:0000259" key="7">
    <source>
        <dbReference type="SMART" id="SM00385"/>
    </source>
</evidence>
<dbReference type="SMART" id="SM00385">
    <property type="entry name" value="CYCLIN"/>
    <property type="match status" value="2"/>
</dbReference>
<dbReference type="OMA" id="WDLCLPT"/>
<keyword evidence="1" id="KW-0132">Cell division</keyword>
<reference evidence="9" key="2">
    <citation type="submission" date="2021-01" db="UniProtKB">
        <authorList>
            <consortium name="EnsemblMetazoa"/>
        </authorList>
    </citation>
    <scope>IDENTIFICATION</scope>
</reference>
<dbReference type="FunFam" id="1.10.472.10:FF:000047">
    <property type="entry name" value="Cyclin J like"/>
    <property type="match status" value="1"/>
</dbReference>
<dbReference type="InterPro" id="IPR004367">
    <property type="entry name" value="Cyclin_C-dom"/>
</dbReference>
<dbReference type="CTD" id="54619"/>
<dbReference type="PIRSF" id="PIRSF001771">
    <property type="entry name" value="Cyclin_A_B_D_E"/>
    <property type="match status" value="1"/>
</dbReference>
<dbReference type="Proteomes" id="UP000007110">
    <property type="component" value="Unassembled WGS sequence"/>
</dbReference>
<dbReference type="GO" id="GO:0000307">
    <property type="term" value="C:cyclin-dependent protein kinase holoenzyme complex"/>
    <property type="evidence" value="ECO:0000318"/>
    <property type="project" value="GO_Central"/>
</dbReference>
<dbReference type="GeneID" id="593718"/>
<evidence type="ECO:0000313" key="10">
    <source>
        <dbReference type="Proteomes" id="UP000007110"/>
    </source>
</evidence>
<dbReference type="GO" id="GO:0051301">
    <property type="term" value="P:cell division"/>
    <property type="evidence" value="ECO:0007669"/>
    <property type="project" value="UniProtKB-KW"/>
</dbReference>
<evidence type="ECO:0000259" key="8">
    <source>
        <dbReference type="SMART" id="SM01332"/>
    </source>
</evidence>
<protein>
    <recommendedName>
        <fullName evidence="5">Cyclin-J-like protein</fullName>
    </recommendedName>
</protein>